<name>A0A1I8FJ34_9PLAT</name>
<dbReference type="Proteomes" id="UP000095280">
    <property type="component" value="Unplaced"/>
</dbReference>
<feature type="region of interest" description="Disordered" evidence="1">
    <location>
        <begin position="1"/>
        <end position="29"/>
    </location>
</feature>
<feature type="region of interest" description="Disordered" evidence="1">
    <location>
        <begin position="330"/>
        <end position="350"/>
    </location>
</feature>
<evidence type="ECO:0000256" key="1">
    <source>
        <dbReference type="SAM" id="MobiDB-lite"/>
    </source>
</evidence>
<organism evidence="2 3">
    <name type="scientific">Macrostomum lignano</name>
    <dbReference type="NCBI Taxonomy" id="282301"/>
    <lineage>
        <taxon>Eukaryota</taxon>
        <taxon>Metazoa</taxon>
        <taxon>Spiralia</taxon>
        <taxon>Lophotrochozoa</taxon>
        <taxon>Platyhelminthes</taxon>
        <taxon>Rhabditophora</taxon>
        <taxon>Macrostomorpha</taxon>
        <taxon>Macrostomida</taxon>
        <taxon>Macrostomidae</taxon>
        <taxon>Macrostomum</taxon>
    </lineage>
</organism>
<protein>
    <submittedName>
        <fullName evidence="3">WW domain-containing protein</fullName>
    </submittedName>
</protein>
<evidence type="ECO:0000313" key="2">
    <source>
        <dbReference type="Proteomes" id="UP000095280"/>
    </source>
</evidence>
<dbReference type="WBParaSite" id="maker-unitig_37065-snap-gene-0.2-mRNA-1">
    <property type="protein sequence ID" value="maker-unitig_37065-snap-gene-0.2-mRNA-1"/>
    <property type="gene ID" value="maker-unitig_37065-snap-gene-0.2"/>
</dbReference>
<dbReference type="AlphaFoldDB" id="A0A1I8FJ34"/>
<reference evidence="3" key="1">
    <citation type="submission" date="2016-11" db="UniProtKB">
        <authorList>
            <consortium name="WormBaseParasite"/>
        </authorList>
    </citation>
    <scope>IDENTIFICATION</scope>
</reference>
<feature type="compositionally biased region" description="Polar residues" evidence="1">
    <location>
        <begin position="1"/>
        <end position="10"/>
    </location>
</feature>
<proteinExistence type="predicted"/>
<evidence type="ECO:0000313" key="3">
    <source>
        <dbReference type="WBParaSite" id="maker-unitig_37065-snap-gene-0.2-mRNA-1"/>
    </source>
</evidence>
<accession>A0A1I8FJ34</accession>
<keyword evidence="2" id="KW-1185">Reference proteome</keyword>
<sequence length="350" mass="39588">ATEPSYSGSRSIEEIRAGSSVKNPDLPQDGIRAFKEVPAKGAPGKTLYMGFSAEWEDALKNDFCRLHRSVEESSSTCWLRRRSSRRSAAPRRKYSPWWKFKELTRRMKKNSPPNWQRDLANGSNTQQDGWENYPLCSEDVQKAKKTTWKAYCAGLEGNTPQPGWLTKPEYVVDRYHRLLPRSVSGPDPATLRNLMQQFRRQGGRLGYTAWLDLKISVTNDCRCSFSPSAVITYAGLMLTSCGAEAARQRLDQAQGRLPLPSRRDASRPPSLAETTFAGCRNVNRRAAHGHSLLHRPARWFNGRAHWRDIAFSHEGRLEFIWHNPVTATSWATNSRTSSRKGAATQHGNTV</sequence>